<dbReference type="Gene3D" id="2.160.20.10">
    <property type="entry name" value="Single-stranded right-handed beta-helix, Pectin lyase-like"/>
    <property type="match status" value="1"/>
</dbReference>
<accession>A0AAN9RJ44</accession>
<evidence type="ECO:0008006" key="5">
    <source>
        <dbReference type="Google" id="ProtNLM"/>
    </source>
</evidence>
<keyword evidence="2" id="KW-0964">Secreted</keyword>
<dbReference type="AlphaFoldDB" id="A0AAN9RJ44"/>
<dbReference type="Proteomes" id="UP001374584">
    <property type="component" value="Unassembled WGS sequence"/>
</dbReference>
<evidence type="ECO:0000313" key="4">
    <source>
        <dbReference type="Proteomes" id="UP001374584"/>
    </source>
</evidence>
<reference evidence="3 4" key="1">
    <citation type="submission" date="2024-01" db="EMBL/GenBank/DDBJ databases">
        <title>The genomes of 5 underutilized Papilionoideae crops provide insights into root nodulation and disease resistanc.</title>
        <authorList>
            <person name="Jiang F."/>
        </authorList>
    </citation>
    <scope>NUCLEOTIDE SEQUENCE [LARGE SCALE GENOMIC DNA]</scope>
    <source>
        <strain evidence="3">JINMINGXINNONG_FW02</strain>
        <tissue evidence="3">Leaves</tissue>
    </source>
</reference>
<dbReference type="InterPro" id="IPR012334">
    <property type="entry name" value="Pectin_lyas_fold"/>
</dbReference>
<name>A0AAN9RJ44_PHACN</name>
<evidence type="ECO:0000256" key="2">
    <source>
        <dbReference type="ARBA" id="ARBA00022512"/>
    </source>
</evidence>
<dbReference type="EMBL" id="JAYMYR010000002">
    <property type="protein sequence ID" value="KAK7378290.1"/>
    <property type="molecule type" value="Genomic_DNA"/>
</dbReference>
<comment type="subcellular location">
    <subcellularLocation>
        <location evidence="1">Secreted</location>
        <location evidence="1">Cell wall</location>
    </subcellularLocation>
</comment>
<keyword evidence="2" id="KW-0134">Cell wall</keyword>
<keyword evidence="4" id="KW-1185">Reference proteome</keyword>
<gene>
    <name evidence="3" type="ORF">VNO80_03729</name>
</gene>
<organism evidence="3 4">
    <name type="scientific">Phaseolus coccineus</name>
    <name type="common">Scarlet runner bean</name>
    <name type="synonym">Phaseolus multiflorus</name>
    <dbReference type="NCBI Taxonomy" id="3886"/>
    <lineage>
        <taxon>Eukaryota</taxon>
        <taxon>Viridiplantae</taxon>
        <taxon>Streptophyta</taxon>
        <taxon>Embryophyta</taxon>
        <taxon>Tracheophyta</taxon>
        <taxon>Spermatophyta</taxon>
        <taxon>Magnoliopsida</taxon>
        <taxon>eudicotyledons</taxon>
        <taxon>Gunneridae</taxon>
        <taxon>Pentapetalae</taxon>
        <taxon>rosids</taxon>
        <taxon>fabids</taxon>
        <taxon>Fabales</taxon>
        <taxon>Fabaceae</taxon>
        <taxon>Papilionoideae</taxon>
        <taxon>50 kb inversion clade</taxon>
        <taxon>NPAAA clade</taxon>
        <taxon>indigoferoid/millettioid clade</taxon>
        <taxon>Phaseoleae</taxon>
        <taxon>Phaseolus</taxon>
    </lineage>
</organism>
<protein>
    <recommendedName>
        <fullName evidence="5">Pectinesterase</fullName>
    </recommendedName>
</protein>
<evidence type="ECO:0000256" key="1">
    <source>
        <dbReference type="ARBA" id="ARBA00004191"/>
    </source>
</evidence>
<proteinExistence type="predicted"/>
<sequence>MLEDTGFSFVNCKVTGSGALYLGRAWDPFLAWSLLTHIWTTSFPKAGITGVTLTMKFQSNLISLHNQAYSSENKVPSSKLRVLSKDSQAYETTNLLVYHQGNALQHEDREHQPKLACMLVLP</sequence>
<evidence type="ECO:0000313" key="3">
    <source>
        <dbReference type="EMBL" id="KAK7378290.1"/>
    </source>
</evidence>
<comment type="caution">
    <text evidence="3">The sequence shown here is derived from an EMBL/GenBank/DDBJ whole genome shotgun (WGS) entry which is preliminary data.</text>
</comment>